<dbReference type="RefSeq" id="WP_086402889.1">
    <property type="nucleotide sequence ID" value="NZ_NFDT01000017.1"/>
</dbReference>
<comment type="caution">
    <text evidence="2">The sequence shown here is derived from an EMBL/GenBank/DDBJ whole genome shotgun (WGS) entry which is preliminary data.</text>
</comment>
<dbReference type="Pfam" id="PF01381">
    <property type="entry name" value="HTH_3"/>
    <property type="match status" value="1"/>
</dbReference>
<proteinExistence type="predicted"/>
<gene>
    <name evidence="2" type="ORF">BK754_01760</name>
</gene>
<evidence type="ECO:0000313" key="3">
    <source>
        <dbReference type="Proteomes" id="UP000194882"/>
    </source>
</evidence>
<dbReference type="PROSITE" id="PS50943">
    <property type="entry name" value="HTH_CROC1"/>
    <property type="match status" value="1"/>
</dbReference>
<dbReference type="InterPro" id="IPR010982">
    <property type="entry name" value="Lambda_DNA-bd_dom_sf"/>
</dbReference>
<reference evidence="2 3" key="1">
    <citation type="submission" date="2016-10" db="EMBL/GenBank/DDBJ databases">
        <title>Comparative genomics of Bacillus thuringiensis reveals a path to pathogens against multiple invertebrate hosts.</title>
        <authorList>
            <person name="Zheng J."/>
            <person name="Gao Q."/>
            <person name="Liu H."/>
            <person name="Peng D."/>
            <person name="Ruan L."/>
            <person name="Sun M."/>
        </authorList>
    </citation>
    <scope>NUCLEOTIDE SEQUENCE [LARGE SCALE GENOMIC DNA]</scope>
    <source>
        <strain evidence="2">BGSC 4I4</strain>
    </source>
</reference>
<feature type="domain" description="HTH cro/C1-type" evidence="1">
    <location>
        <begin position="10"/>
        <end position="50"/>
    </location>
</feature>
<dbReference type="AlphaFoldDB" id="A0A9X6FTA2"/>
<dbReference type="SUPFAM" id="SSF47413">
    <property type="entry name" value="lambda repressor-like DNA-binding domains"/>
    <property type="match status" value="1"/>
</dbReference>
<dbReference type="Gene3D" id="1.10.260.40">
    <property type="entry name" value="lambda repressor-like DNA-binding domains"/>
    <property type="match status" value="1"/>
</dbReference>
<name>A0A9X6FTA2_BACTU</name>
<evidence type="ECO:0000259" key="1">
    <source>
        <dbReference type="PROSITE" id="PS50943"/>
    </source>
</evidence>
<protein>
    <submittedName>
        <fullName evidence="2">Transcriptional regulator</fullName>
    </submittedName>
</protein>
<sequence length="75" mass="9052">MKRAIIYKNLAEHCGVTERYVRMIDKKERNPSMEIAKKISDYLGESVDEIFFNNLTNEKFVFERFYLRLIKKKSN</sequence>
<evidence type="ECO:0000313" key="2">
    <source>
        <dbReference type="EMBL" id="OTZ00986.1"/>
    </source>
</evidence>
<organism evidence="2 3">
    <name type="scientific">Bacillus thuringiensis serovar subtoxicus</name>
    <dbReference type="NCBI Taxonomy" id="475791"/>
    <lineage>
        <taxon>Bacteria</taxon>
        <taxon>Bacillati</taxon>
        <taxon>Bacillota</taxon>
        <taxon>Bacilli</taxon>
        <taxon>Bacillales</taxon>
        <taxon>Bacillaceae</taxon>
        <taxon>Bacillus</taxon>
        <taxon>Bacillus cereus group</taxon>
    </lineage>
</organism>
<dbReference type="InterPro" id="IPR001387">
    <property type="entry name" value="Cro/C1-type_HTH"/>
</dbReference>
<accession>A0A9X6FTA2</accession>
<dbReference type="CDD" id="cd00093">
    <property type="entry name" value="HTH_XRE"/>
    <property type="match status" value="1"/>
</dbReference>
<dbReference type="Proteomes" id="UP000194882">
    <property type="component" value="Unassembled WGS sequence"/>
</dbReference>
<dbReference type="EMBL" id="NFDT01000017">
    <property type="protein sequence ID" value="OTZ00986.1"/>
    <property type="molecule type" value="Genomic_DNA"/>
</dbReference>
<dbReference type="GO" id="GO:0003677">
    <property type="term" value="F:DNA binding"/>
    <property type="evidence" value="ECO:0007669"/>
    <property type="project" value="InterPro"/>
</dbReference>